<evidence type="ECO:0000256" key="2">
    <source>
        <dbReference type="ARBA" id="ARBA00022679"/>
    </source>
</evidence>
<dbReference type="SUPFAM" id="SSF53756">
    <property type="entry name" value="UDP-Glycosyltransferase/glycogen phosphorylase"/>
    <property type="match status" value="1"/>
</dbReference>
<dbReference type="PANTHER" id="PTHR48047">
    <property type="entry name" value="GLYCOSYLTRANSFERASE"/>
    <property type="match status" value="1"/>
</dbReference>
<dbReference type="InterPro" id="IPR002213">
    <property type="entry name" value="UDP_glucos_trans"/>
</dbReference>
<gene>
    <name evidence="5" type="ORF">LUZ62_048516</name>
</gene>
<evidence type="ECO:0000256" key="3">
    <source>
        <dbReference type="RuleBase" id="RU003718"/>
    </source>
</evidence>
<dbReference type="FunFam" id="3.40.50.2000:FF:000107">
    <property type="entry name" value="Glycosyltransferase"/>
    <property type="match status" value="1"/>
</dbReference>
<comment type="similarity">
    <text evidence="1 3">Belongs to the UDP-glycosyltransferase family.</text>
</comment>
<dbReference type="InterPro" id="IPR035595">
    <property type="entry name" value="UDP_glycos_trans_CS"/>
</dbReference>
<comment type="caution">
    <text evidence="5">The sequence shown here is derived from an EMBL/GenBank/DDBJ whole genome shotgun (WGS) entry which is preliminary data.</text>
</comment>
<evidence type="ECO:0000256" key="1">
    <source>
        <dbReference type="ARBA" id="ARBA00009995"/>
    </source>
</evidence>
<protein>
    <recommendedName>
        <fullName evidence="4">Glycosyltransferase</fullName>
        <ecNumber evidence="4">2.4.1.-</ecNumber>
    </recommendedName>
</protein>
<evidence type="ECO:0000313" key="6">
    <source>
        <dbReference type="Proteomes" id="UP001140206"/>
    </source>
</evidence>
<accession>A0AAV8FUT1</accession>
<dbReference type="AlphaFoldDB" id="A0AAV8FUT1"/>
<dbReference type="PANTHER" id="PTHR48047:SF51">
    <property type="entry name" value="GLYCOSYLTRANSFERASE"/>
    <property type="match status" value="1"/>
</dbReference>
<dbReference type="GO" id="GO:0035251">
    <property type="term" value="F:UDP-glucosyltransferase activity"/>
    <property type="evidence" value="ECO:0007669"/>
    <property type="project" value="TreeGrafter"/>
</dbReference>
<organism evidence="5 6">
    <name type="scientific">Rhynchospora pubera</name>
    <dbReference type="NCBI Taxonomy" id="906938"/>
    <lineage>
        <taxon>Eukaryota</taxon>
        <taxon>Viridiplantae</taxon>
        <taxon>Streptophyta</taxon>
        <taxon>Embryophyta</taxon>
        <taxon>Tracheophyta</taxon>
        <taxon>Spermatophyta</taxon>
        <taxon>Magnoliopsida</taxon>
        <taxon>Liliopsida</taxon>
        <taxon>Poales</taxon>
        <taxon>Cyperaceae</taxon>
        <taxon>Cyperoideae</taxon>
        <taxon>Rhynchosporeae</taxon>
        <taxon>Rhynchospora</taxon>
    </lineage>
</organism>
<reference evidence="5" key="1">
    <citation type="submission" date="2022-08" db="EMBL/GenBank/DDBJ databases">
        <authorList>
            <person name="Marques A."/>
        </authorList>
    </citation>
    <scope>NUCLEOTIDE SEQUENCE</scope>
    <source>
        <strain evidence="5">RhyPub2mFocal</strain>
        <tissue evidence="5">Leaves</tissue>
    </source>
</reference>
<sequence>MENSCSSPPPHIAIFPFMSKGHTIPMLHLAHLLHHRHLISHITFFTTSGNAPFIRSSLSSVAAQSTSIVSLPFPDNLPPDIPSGVESTDQLPSIDDLFIPFANTLAHMRSSTTSPTTSHRTYLPSIVSLPFPDNLPPDIPSGVESTDQLPSIDDLFIPFANTLAHMRSSFTQAISQLSPAPSLLISDGFLVWTQYVATELNIPRLVYYGMGGFAQTVSSIVSQHKPHAKVSCTCEPFAIPGFPHLSLTKSDLEPPFDDPDLKGPHWDFVVEQVVANSASRGFIMNSFYELESPYFDYMDSKWGINSYQVGPLCLARLDSGKKNQPPSPLLQWLDSRLSVNHPVLYVSFGTQVKISLIQMKEIAIGLERSRLNFIWIIRGQGCYWDDGFEERVGDRCRLVKEWVDQLEILAHKAVHGFMTHCGWNSVMESMCTGVPVLAWPMMAEQRLNAKFVVEELGMGLRIRASDGTKNGLVKAEDIEGLMRELLIGEKGMTVKKKAEELAVAARQATSEGGSSYIALEKMINCAKH</sequence>
<keyword evidence="2 3" id="KW-0808">Transferase</keyword>
<proteinExistence type="inferred from homology"/>
<evidence type="ECO:0000313" key="5">
    <source>
        <dbReference type="EMBL" id="KAJ4797270.1"/>
    </source>
</evidence>
<keyword evidence="6" id="KW-1185">Reference proteome</keyword>
<dbReference type="CDD" id="cd03784">
    <property type="entry name" value="GT1_Gtf-like"/>
    <property type="match status" value="1"/>
</dbReference>
<dbReference type="EMBL" id="JAMFTS010000002">
    <property type="protein sequence ID" value="KAJ4797270.1"/>
    <property type="molecule type" value="Genomic_DNA"/>
</dbReference>
<dbReference type="Gene3D" id="3.40.50.2000">
    <property type="entry name" value="Glycogen Phosphorylase B"/>
    <property type="match status" value="3"/>
</dbReference>
<dbReference type="EC" id="2.4.1.-" evidence="4"/>
<name>A0AAV8FUT1_9POAL</name>
<dbReference type="Proteomes" id="UP001140206">
    <property type="component" value="Chromosome 2"/>
</dbReference>
<evidence type="ECO:0000256" key="4">
    <source>
        <dbReference type="RuleBase" id="RU362057"/>
    </source>
</evidence>
<dbReference type="Pfam" id="PF00201">
    <property type="entry name" value="UDPGT"/>
    <property type="match status" value="1"/>
</dbReference>
<dbReference type="PROSITE" id="PS00375">
    <property type="entry name" value="UDPGT"/>
    <property type="match status" value="1"/>
</dbReference>
<keyword evidence="3" id="KW-0328">Glycosyltransferase</keyword>